<organism evidence="1 2">
    <name type="scientific">Trichoderma lentiforme</name>
    <dbReference type="NCBI Taxonomy" id="1567552"/>
    <lineage>
        <taxon>Eukaryota</taxon>
        <taxon>Fungi</taxon>
        <taxon>Dikarya</taxon>
        <taxon>Ascomycota</taxon>
        <taxon>Pezizomycotina</taxon>
        <taxon>Sordariomycetes</taxon>
        <taxon>Hypocreomycetidae</taxon>
        <taxon>Hypocreales</taxon>
        <taxon>Hypocreaceae</taxon>
        <taxon>Trichoderma</taxon>
    </lineage>
</organism>
<evidence type="ECO:0000313" key="1">
    <source>
        <dbReference type="EMBL" id="KAF3060598.1"/>
    </source>
</evidence>
<sequence>PPNFTVPDAYLVKKNTTIHHPFILSDLKAVALRLLDDILGNRLIGAQSLPYQAAIEAHRSANAVVDMLFATIRPEIIELQGKIVSTAALTCTKSRRSKDSHWSSPVGYASFVTDARNSKYCNVPRRRIFSQHMQSILLGKHDTLHYFILWLETVMERPISSNFGSPHPIKYLMNGIKFKATYSRPCSARLFVLTTALLNRLCLVLTAPTRSIKVMD</sequence>
<comment type="caution">
    <text evidence="1">The sequence shown here is derived from an EMBL/GenBank/DDBJ whole genome shotgun (WGS) entry which is preliminary data.</text>
</comment>
<gene>
    <name evidence="1" type="ORF">CFAM422_011083</name>
</gene>
<dbReference type="EMBL" id="QLNT01000023">
    <property type="protein sequence ID" value="KAF3060598.1"/>
    <property type="molecule type" value="Genomic_DNA"/>
</dbReference>
<keyword evidence="2" id="KW-1185">Reference proteome</keyword>
<name>A0A9P5C907_9HYPO</name>
<dbReference type="AlphaFoldDB" id="A0A9P5C907"/>
<protein>
    <submittedName>
        <fullName evidence="1">Uncharacterized protein</fullName>
    </submittedName>
</protein>
<dbReference type="Proteomes" id="UP000801864">
    <property type="component" value="Unassembled WGS sequence"/>
</dbReference>
<reference evidence="1 2" key="1">
    <citation type="submission" date="2018-06" db="EMBL/GenBank/DDBJ databases">
        <title>Genome analysis of cellulolytic fungus Trichoderma lentiforme CFAM-422.</title>
        <authorList>
            <person name="Steindorff A.S."/>
            <person name="Formighieri E.F."/>
            <person name="Midorikawa G.E.O."/>
            <person name="Tamietti M.S."/>
            <person name="Ramos E.Z."/>
            <person name="Silva A.S."/>
            <person name="Bon E.P.S."/>
            <person name="Mendes T.D."/>
            <person name="Damaso M.C.T."/>
            <person name="Favaro L.C.L."/>
        </authorList>
    </citation>
    <scope>NUCLEOTIDE SEQUENCE [LARGE SCALE GENOMIC DNA]</scope>
    <source>
        <strain evidence="1 2">CFAM-422</strain>
    </source>
</reference>
<accession>A0A9P5C907</accession>
<evidence type="ECO:0000313" key="2">
    <source>
        <dbReference type="Proteomes" id="UP000801864"/>
    </source>
</evidence>
<feature type="non-terminal residue" evidence="1">
    <location>
        <position position="216"/>
    </location>
</feature>
<proteinExistence type="predicted"/>